<proteinExistence type="predicted"/>
<dbReference type="EMBL" id="CALSDN010000004">
    <property type="protein sequence ID" value="CAH6720914.1"/>
    <property type="molecule type" value="Genomic_DNA"/>
</dbReference>
<evidence type="ECO:0000313" key="2">
    <source>
        <dbReference type="Proteomes" id="UP001152531"/>
    </source>
</evidence>
<dbReference type="Proteomes" id="UP001152531">
    <property type="component" value="Unassembled WGS sequence"/>
</dbReference>
<gene>
    <name evidence="1" type="ORF">CLIB1444_04S10770</name>
</gene>
<organism evidence="1 2">
    <name type="scientific">[Candida] jaroonii</name>
    <dbReference type="NCBI Taxonomy" id="467808"/>
    <lineage>
        <taxon>Eukaryota</taxon>
        <taxon>Fungi</taxon>
        <taxon>Dikarya</taxon>
        <taxon>Ascomycota</taxon>
        <taxon>Saccharomycotina</taxon>
        <taxon>Pichiomycetes</taxon>
        <taxon>Debaryomycetaceae</taxon>
        <taxon>Yamadazyma</taxon>
    </lineage>
</organism>
<keyword evidence="2" id="KW-1185">Reference proteome</keyword>
<evidence type="ECO:0000313" key="1">
    <source>
        <dbReference type="EMBL" id="CAH6720914.1"/>
    </source>
</evidence>
<accession>A0ACA9Y876</accession>
<name>A0ACA9Y876_9ASCO</name>
<comment type="caution">
    <text evidence="1">The sequence shown here is derived from an EMBL/GenBank/DDBJ whole genome shotgun (WGS) entry which is preliminary data.</text>
</comment>
<reference evidence="1" key="1">
    <citation type="submission" date="2022-06" db="EMBL/GenBank/DDBJ databases">
        <authorList>
            <person name="Legras J.-L."/>
            <person name="Devillers H."/>
            <person name="Grondin C."/>
        </authorList>
    </citation>
    <scope>NUCLEOTIDE SEQUENCE</scope>
    <source>
        <strain evidence="1">CLIB 1444</strain>
    </source>
</reference>
<protein>
    <submittedName>
        <fullName evidence="1">Uncharacterized protein</fullName>
    </submittedName>
</protein>
<sequence>MSTIPVSETFKRTPIDLQFLKIIAIVLRAQGYHVTNDFLTELNEMALKYFSDLIDDLKTFTELQRRTVPTVSDVQNAFKYKQIDYNGMYLQHVRNKKIYSKYQKEINSVNHQTSTTINNLQNITFDAESEVFFNEEEYEIAELVPRDTKKPSYIPNYFPDLPPDYTYQNTARYIEPLKDMEKLRLRLVEESRLTEQSLYTIIGDNEDEWKKNIEIEISEDESLLSLTELPMIASPIQRFDAFKPPELPEYAEDEDEETKVEEKPVVIDKSFDFVAYANKRKIIRDRKEQEIIDRRNKRGKNVFMKAEKYFSPYATQAITGEIRQFFKDNLNHELGTVIRAIKADTVKQKETIERLISEKEVQEKEREKERETIEFGFNFGDEKVIDSDSDGEVNDEDIVFATDQRETDVANEINGTDIIDMAIDTPIDMAIDTPNDIQTEPNGTNMFQDLDSDMSDLESQLQAFNDE</sequence>